<dbReference type="Proteomes" id="UP001458880">
    <property type="component" value="Unassembled WGS sequence"/>
</dbReference>
<dbReference type="InterPro" id="IPR036272">
    <property type="entry name" value="Methuselah_N_sf"/>
</dbReference>
<reference evidence="10 11" key="1">
    <citation type="journal article" date="2024" name="BMC Genomics">
        <title>De novo assembly and annotation of Popillia japonica's genome with initial clues to its potential as an invasive pest.</title>
        <authorList>
            <person name="Cucini C."/>
            <person name="Boschi S."/>
            <person name="Funari R."/>
            <person name="Cardaioli E."/>
            <person name="Iannotti N."/>
            <person name="Marturano G."/>
            <person name="Paoli F."/>
            <person name="Bruttini M."/>
            <person name="Carapelli A."/>
            <person name="Frati F."/>
            <person name="Nardi F."/>
        </authorList>
    </citation>
    <scope>NUCLEOTIDE SEQUENCE [LARGE SCALE GENOMIC DNA]</scope>
    <source>
        <strain evidence="10">DMR45628</strain>
    </source>
</reference>
<comment type="caution">
    <text evidence="10">The sequence shown here is derived from an EMBL/GenBank/DDBJ whole genome shotgun (WGS) entry which is preliminary data.</text>
</comment>
<keyword evidence="4 9" id="KW-0732">Signal</keyword>
<evidence type="ECO:0000256" key="7">
    <source>
        <dbReference type="ARBA" id="ARBA00023170"/>
    </source>
</evidence>
<evidence type="ECO:0000313" key="11">
    <source>
        <dbReference type="Proteomes" id="UP001458880"/>
    </source>
</evidence>
<keyword evidence="6" id="KW-0297">G-protein coupled receptor</keyword>
<dbReference type="Gene3D" id="2.170.180.11">
    <property type="entry name" value="Methuselah ectodomain, domain 2"/>
    <property type="match status" value="1"/>
</dbReference>
<dbReference type="AlphaFoldDB" id="A0AAW1LU13"/>
<keyword evidence="3" id="KW-0812">Transmembrane</keyword>
<evidence type="ECO:0000313" key="10">
    <source>
        <dbReference type="EMBL" id="KAK9738673.1"/>
    </source>
</evidence>
<feature type="chain" id="PRO_5043508786" description="Methuselah N-terminal domain-containing protein" evidence="9">
    <location>
        <begin position="21"/>
        <end position="180"/>
    </location>
</feature>
<feature type="signal peptide" evidence="9">
    <location>
        <begin position="1"/>
        <end position="20"/>
    </location>
</feature>
<keyword evidence="11" id="KW-1185">Reference proteome</keyword>
<sequence>MWIKCIFLSLFILNIYKVESLDSCTNKYKAITLKLSQKNEGIYNLRDLNNTVDLNECSCAKPCFRKCCAEGYYFREEGKLCIQDENVTTNFSRFLEEQDIANKFDIIIGVTCLENYYQDPKDTFEIRKNGDMYIIPTGEVIPGDEFCVDYFEDKGVYGIICFPVSYEQMTVATNTAGIFL</sequence>
<dbReference type="SUPFAM" id="SSF63877">
    <property type="entry name" value="Methuselah ectodomain"/>
    <property type="match status" value="1"/>
</dbReference>
<evidence type="ECO:0000256" key="5">
    <source>
        <dbReference type="ARBA" id="ARBA00022989"/>
    </source>
</evidence>
<evidence type="ECO:0000256" key="4">
    <source>
        <dbReference type="ARBA" id="ARBA00022729"/>
    </source>
</evidence>
<keyword evidence="8" id="KW-0807">Transducer</keyword>
<dbReference type="InterPro" id="IPR023311">
    <property type="entry name" value="Methusela_ecto_dom_2"/>
</dbReference>
<accession>A0AAW1LU13</accession>
<keyword evidence="5" id="KW-0472">Membrane</keyword>
<keyword evidence="7" id="KW-0675">Receptor</keyword>
<comment type="subcellular location">
    <subcellularLocation>
        <location evidence="1">Endomembrane system</location>
        <topology evidence="1">Multi-pass membrane protein</topology>
    </subcellularLocation>
</comment>
<proteinExistence type="inferred from homology"/>
<name>A0AAW1LU13_POPJA</name>
<dbReference type="PANTHER" id="PTHR46953:SF1">
    <property type="entry name" value="G-PROTEIN COUPLED RECEPTOR MTH-LIKE 1-RELATED"/>
    <property type="match status" value="1"/>
</dbReference>
<organism evidence="10 11">
    <name type="scientific">Popillia japonica</name>
    <name type="common">Japanese beetle</name>
    <dbReference type="NCBI Taxonomy" id="7064"/>
    <lineage>
        <taxon>Eukaryota</taxon>
        <taxon>Metazoa</taxon>
        <taxon>Ecdysozoa</taxon>
        <taxon>Arthropoda</taxon>
        <taxon>Hexapoda</taxon>
        <taxon>Insecta</taxon>
        <taxon>Pterygota</taxon>
        <taxon>Neoptera</taxon>
        <taxon>Endopterygota</taxon>
        <taxon>Coleoptera</taxon>
        <taxon>Polyphaga</taxon>
        <taxon>Scarabaeiformia</taxon>
        <taxon>Scarabaeidae</taxon>
        <taxon>Rutelinae</taxon>
        <taxon>Popillia</taxon>
    </lineage>
</organism>
<comment type="similarity">
    <text evidence="2">Belongs to the G-protein coupled receptor 2 family. Mth subfamily.</text>
</comment>
<evidence type="ECO:0000256" key="6">
    <source>
        <dbReference type="ARBA" id="ARBA00023040"/>
    </source>
</evidence>
<dbReference type="EMBL" id="JASPKY010000084">
    <property type="protein sequence ID" value="KAK9738673.1"/>
    <property type="molecule type" value="Genomic_DNA"/>
</dbReference>
<keyword evidence="5" id="KW-1133">Transmembrane helix</keyword>
<evidence type="ECO:0000256" key="8">
    <source>
        <dbReference type="ARBA" id="ARBA00023224"/>
    </source>
</evidence>
<evidence type="ECO:0000256" key="2">
    <source>
        <dbReference type="ARBA" id="ARBA00008979"/>
    </source>
</evidence>
<evidence type="ECO:0008006" key="12">
    <source>
        <dbReference type="Google" id="ProtNLM"/>
    </source>
</evidence>
<evidence type="ECO:0000256" key="9">
    <source>
        <dbReference type="SAM" id="SignalP"/>
    </source>
</evidence>
<dbReference type="PANTHER" id="PTHR46953">
    <property type="entry name" value="G-PROTEIN COUPLED RECEPTOR MTH-LIKE 1-RELATED"/>
    <property type="match status" value="1"/>
</dbReference>
<evidence type="ECO:0000256" key="3">
    <source>
        <dbReference type="ARBA" id="ARBA00022692"/>
    </source>
</evidence>
<dbReference type="InterPro" id="IPR052808">
    <property type="entry name" value="GPCR_Mth-like"/>
</dbReference>
<dbReference type="GO" id="GO:0012505">
    <property type="term" value="C:endomembrane system"/>
    <property type="evidence" value="ECO:0007669"/>
    <property type="project" value="UniProtKB-SubCell"/>
</dbReference>
<evidence type="ECO:0000256" key="1">
    <source>
        <dbReference type="ARBA" id="ARBA00004127"/>
    </source>
</evidence>
<protein>
    <recommendedName>
        <fullName evidence="12">Methuselah N-terminal domain-containing protein</fullName>
    </recommendedName>
</protein>
<gene>
    <name evidence="10" type="ORF">QE152_g9678</name>
</gene>
<dbReference type="GO" id="GO:0004930">
    <property type="term" value="F:G protein-coupled receptor activity"/>
    <property type="evidence" value="ECO:0007669"/>
    <property type="project" value="UniProtKB-KW"/>
</dbReference>